<dbReference type="SMART" id="SM00970">
    <property type="entry name" value="s48_45"/>
    <property type="match status" value="7"/>
</dbReference>
<feature type="compositionally biased region" description="Low complexity" evidence="9">
    <location>
        <begin position="1521"/>
        <end position="1542"/>
    </location>
</feature>
<keyword evidence="10" id="KW-0812">Transmembrane</keyword>
<dbReference type="GO" id="GO:0005886">
    <property type="term" value="C:plasma membrane"/>
    <property type="evidence" value="ECO:0007669"/>
    <property type="project" value="UniProtKB-SubCell"/>
</dbReference>
<dbReference type="InterPro" id="IPR038160">
    <property type="entry name" value="6_CYS_dom_sf"/>
</dbReference>
<dbReference type="Gene3D" id="2.60.40.2860">
    <property type="match status" value="7"/>
</dbReference>
<organism evidence="12 13">
    <name type="scientific">Plasmodium ovale</name>
    <name type="common">malaria parasite P. ovale</name>
    <dbReference type="NCBI Taxonomy" id="36330"/>
    <lineage>
        <taxon>Eukaryota</taxon>
        <taxon>Sar</taxon>
        <taxon>Alveolata</taxon>
        <taxon>Apicomplexa</taxon>
        <taxon>Aconoidasida</taxon>
        <taxon>Haemosporida</taxon>
        <taxon>Plasmodiidae</taxon>
        <taxon>Plasmodium</taxon>
        <taxon>Plasmodium (Plasmodium)</taxon>
    </lineage>
</organism>
<dbReference type="InterPro" id="IPR010884">
    <property type="entry name" value="6_CYS_dom"/>
</dbReference>
<proteinExistence type="predicted"/>
<evidence type="ECO:0000256" key="2">
    <source>
        <dbReference type="ARBA" id="ARBA00004241"/>
    </source>
</evidence>
<feature type="domain" description="6-Cys" evidence="11">
    <location>
        <begin position="1082"/>
        <end position="1240"/>
    </location>
</feature>
<feature type="region of interest" description="Disordered" evidence="9">
    <location>
        <begin position="87"/>
        <end position="112"/>
    </location>
</feature>
<keyword evidence="3" id="KW-1003">Cell membrane</keyword>
<name>A0A1C3KNS6_PLAOA</name>
<feature type="domain" description="6-Cys" evidence="11">
    <location>
        <begin position="566"/>
        <end position="688"/>
    </location>
</feature>
<dbReference type="PANTHER" id="PTHR38796:SF1">
    <property type="entry name" value="ANCHORED PROTEIN, PUTATIVE (AFU_ORTHOLOGUE AFUA_4G09600)-RELATED"/>
    <property type="match status" value="1"/>
</dbReference>
<feature type="domain" description="6-Cys" evidence="11">
    <location>
        <begin position="2077"/>
        <end position="2202"/>
    </location>
</feature>
<feature type="domain" description="6-Cys" evidence="11">
    <location>
        <begin position="915"/>
        <end position="1045"/>
    </location>
</feature>
<evidence type="ECO:0000256" key="4">
    <source>
        <dbReference type="ARBA" id="ARBA00022729"/>
    </source>
</evidence>
<sequence length="2229" mass="256802">MRKKNVVFYLLVYGIFVSLFINYDNVRNLLGRKILSIVGDGTEGRENISGGAYRELLMSLSSLLHLYVHSLCVHLFGALQVGKRNGHPHNHCQHHQGKHHQCQHHQGQHRQGQRHRYRYTRHHEPPLIVTTGGAARKLSGDEKNVEMRPFVKSGEKNETVVNLYEYFIGSEKKVNGNNEVFINVEERLHRVVIVCSKPSLHYSHVIARPIDALQSFIDLDKGKRLSEEVYPVLFYQEEGNWGLKNILSTGMIEFIVPPYSRSVTDLVITCANVDINRTYRFEDTVMVRIRMSRSTEKVLGLSTDPKDASYFEKIVSEEEDEYDLGSYSSRVVALKLEDAELDPPNCFKMVYEEDKKVQLEMEFFIAKCINLDRKNFKLRIFYLPENFEDEELQFSCFFTYKKKKKKVTFGDGERTTIKEIEYLDEDKKEFNYFNGVPYKICNFEYKGGDDTIQVCERTINEFSLFIYNCDTVRNKQHLPDEEPVTTIRYLNDTYPISKFADIAFYTKDVDIEGLRKKFPNYRYFMTSYINHGPYPLVIECFLSNGTKAYQKATILLHVRTNLKERSVSFCDFRKGKIYDYLNVYFEGDTCEIKANSSTSFGFRCPEGTVKKPERCFWEVYFLGDMCVLEHMFSTNLVTYSSKHPTLALAAFSDRLSKSYTFECHCVREDDTDIIEKKVIVKYINEDEIYDYNDIIKVKHKSFVMNPQKTHLCDFVTDKSVLQPMERKPKNYMCSVYPKPMEYVALNCPINLVDEENEKEISEMSILLSQENIRQKIKERFKKRNIYSRLYHIPRDAPRHVINKNFQVVTSIDSIIPGVIVNNFVKMKISKIRKTDEGIYDPSLPPDENDDINRELAKYIGHKNSIENGLFIFQLPPYIKRNEIIEFSCINDNTKKNDNIGNNGIMTVHLKPSGEQVKGCYFYRNKPEYSFLKHSIKVGSGTDCILQSDGELEYIGIMCSVENSLFLTPPECFHNIYDSTDNLVNITTLDKDFKIFSNERGISYLKIPQSFLAYTHLFCYCNTEEAKDGSSNIPIKKENKISIELNTSNKDVSKIVQIDHMYESDFFIGHNFVGRKGTPILRKKHVCDFTKKGNTLDPSSDSLIIHACIVELEENLNLVEIKCPRNVISSGGTSSYSVRDGKFSGVVKEEEITKYAKMKYVPENYDEVFYLKKKEKLEDILPGLIIFDRNRHFGEKGNFTFVTPLIVEKDLILKFYCDNSETVIENKKGKKGIIIVKIPKNVTGNKFYGCDFSGNTKKTLYYSNVYDLSKKSETCEIKLKENMIVSLNCPNGNINPNNCFRNVYIKSNMDQETKENIENIFDEVKVINASYLVKNSSTFLIISKLTKRELNAYCTCEDHESKNVGTIYLKSSEKTLTPKKYELSNSVYVDVSPYYLNDTYICDFTENHFSILSRKKINLENILQSYLDILHNFQHDDFTHFSLNLKLRKEIMKKQYIQYVQRKIQQYREKPFNIDNHQNSIVVYKCNIDLSAFDRFKVKCPSSERGGKFTERGGITIGSIGGSPSSSTGGSPSSSTLGGNPPSRITYTSSLGHNESMLVKRLNNVLFGSLIVNKDASFFEKGEMELIISPYSDSSKSLTFSCENVEKDGYRGLIGMASIFIKKNDNKILGCDFIDVSSNESESGIASTYGGTSTSTQHGKNSFEFQINLVEGKSVYCNVEAIENDVVGFSCPYNFLTSPQDCFESVQIEGLDKELETHKLDALFKGARVLKNEIYKYNYTPSYIILPKKINKSLRIFCTCNSVQLIKTGIIQINVIGDDLNNWFKKEITHNIYAFERASYFYDFSTGPLNISSENVLDIETLSLPTDSTKSHLRRGEMHKSKLLDGSLDRENELEEGSEDEENILNPLRTKQVFEITVAASEFSTVKVACPLRNSQHFRQSKISPENFFEYVYVLEKNPNKRGKKRTREENERLVMEAVQGRKNTAAQDKNKKLGTVSKQGEETKEEYDDMGNKIIIAIKSEKPKATVEDTEKLYKEEENEEDKKDILVIRNINQVISYVNYEREISDNLYISTLHFSPLLLNEAQFFISCDNSLTLNESRRGKTGIVKINVRPNFVKIYGCDFVGEYSTHFYFSQTWEKIAKNYICEIKIEDDSLVGVACPAHTKIHPSDCFHNVIKNKEVQKGDTIIEKKNSFFYKKNGKPTLSFIQINQVFADNFLCKCYDNTSGGDYKEVTIKIIYEPYVMGSPKMNLPKAIVHYKHMDLRPRSST</sequence>
<keyword evidence="7" id="KW-1015">Disulfide bond</keyword>
<dbReference type="PROSITE" id="PS51701">
    <property type="entry name" value="6_CYS"/>
    <property type="match status" value="7"/>
</dbReference>
<comment type="subcellular location">
    <subcellularLocation>
        <location evidence="1">Cell membrane</location>
    </subcellularLocation>
    <subcellularLocation>
        <location evidence="2">Cell surface</location>
    </subcellularLocation>
</comment>
<accession>A0A1C3KNS6</accession>
<evidence type="ECO:0000313" key="12">
    <source>
        <dbReference type="EMBL" id="SBT75701.1"/>
    </source>
</evidence>
<feature type="region of interest" description="Disordered" evidence="9">
    <location>
        <begin position="1508"/>
        <end position="1543"/>
    </location>
</feature>
<keyword evidence="10" id="KW-1133">Transmembrane helix</keyword>
<keyword evidence="5" id="KW-0677">Repeat</keyword>
<evidence type="ECO:0000256" key="3">
    <source>
        <dbReference type="ARBA" id="ARBA00022475"/>
    </source>
</evidence>
<reference evidence="12 13" key="1">
    <citation type="submission" date="2016-06" db="EMBL/GenBank/DDBJ databases">
        <authorList>
            <consortium name="Pathogen Informatics"/>
        </authorList>
    </citation>
    <scope>NUCLEOTIDE SEQUENCE [LARGE SCALE GENOMIC DNA]</scope>
    <source>
        <strain evidence="12">PowCR01</strain>
    </source>
</reference>
<evidence type="ECO:0000256" key="6">
    <source>
        <dbReference type="ARBA" id="ARBA00023136"/>
    </source>
</evidence>
<feature type="transmembrane region" description="Helical" evidence="10">
    <location>
        <begin position="6"/>
        <end position="23"/>
    </location>
</feature>
<dbReference type="OrthoDB" id="381130at2759"/>
<dbReference type="InterPro" id="IPR051444">
    <property type="entry name" value="Parasite_Repro/Invasion_Surf"/>
</dbReference>
<feature type="domain" description="6-Cys" evidence="11">
    <location>
        <begin position="1245"/>
        <end position="1373"/>
    </location>
</feature>
<keyword evidence="4" id="KW-0732">Signal</keyword>
<dbReference type="VEuPathDB" id="PlasmoDB:POWCR01_040016800"/>
<feature type="domain" description="6-Cys" evidence="11">
    <location>
        <begin position="1626"/>
        <end position="1777"/>
    </location>
</feature>
<protein>
    <submittedName>
        <fullName evidence="12">6-cysteine protein, putative</fullName>
    </submittedName>
</protein>
<evidence type="ECO:0000259" key="11">
    <source>
        <dbReference type="PROSITE" id="PS51701"/>
    </source>
</evidence>
<evidence type="ECO:0000313" key="13">
    <source>
        <dbReference type="Proteomes" id="UP000243200"/>
    </source>
</evidence>
<evidence type="ECO:0000256" key="10">
    <source>
        <dbReference type="SAM" id="Phobius"/>
    </source>
</evidence>
<evidence type="ECO:0000256" key="9">
    <source>
        <dbReference type="SAM" id="MobiDB-lite"/>
    </source>
</evidence>
<evidence type="ECO:0000256" key="5">
    <source>
        <dbReference type="ARBA" id="ARBA00022737"/>
    </source>
</evidence>
<dbReference type="VEuPathDB" id="PlasmoDB:PocGH01_04021100"/>
<gene>
    <name evidence="12" type="primary">P230p</name>
    <name evidence="12" type="ORF">POWCR01_040016800</name>
</gene>
<dbReference type="GO" id="GO:0009986">
    <property type="term" value="C:cell surface"/>
    <property type="evidence" value="ECO:0007669"/>
    <property type="project" value="UniProtKB-SubCell"/>
</dbReference>
<dbReference type="Proteomes" id="UP000243200">
    <property type="component" value="Chromosome 4"/>
</dbReference>
<evidence type="ECO:0000256" key="7">
    <source>
        <dbReference type="ARBA" id="ARBA00023157"/>
    </source>
</evidence>
<dbReference type="Pfam" id="PF07422">
    <property type="entry name" value="s48_45"/>
    <property type="match status" value="6"/>
</dbReference>
<keyword evidence="8" id="KW-0325">Glycoprotein</keyword>
<keyword evidence="6 10" id="KW-0472">Membrane</keyword>
<evidence type="ECO:0000256" key="8">
    <source>
        <dbReference type="ARBA" id="ARBA00023180"/>
    </source>
</evidence>
<dbReference type="PANTHER" id="PTHR38796">
    <property type="match status" value="1"/>
</dbReference>
<evidence type="ECO:0000256" key="1">
    <source>
        <dbReference type="ARBA" id="ARBA00004236"/>
    </source>
</evidence>
<dbReference type="EMBL" id="LT594508">
    <property type="protein sequence ID" value="SBT75701.1"/>
    <property type="molecule type" value="Genomic_DNA"/>
</dbReference>
<feature type="domain" description="6-Cys" evidence="11">
    <location>
        <begin position="708"/>
        <end position="912"/>
    </location>
</feature>